<evidence type="ECO:0000313" key="1">
    <source>
        <dbReference type="EMBL" id="MCJ8745879.1"/>
    </source>
</evidence>
<comment type="caution">
    <text evidence="1">The sequence shown here is derived from an EMBL/GenBank/DDBJ whole genome shotgun (WGS) entry which is preliminary data.</text>
</comment>
<gene>
    <name evidence="1" type="ORF">PDJAM_G00135570</name>
</gene>
<organism evidence="1 2">
    <name type="scientific">Pangasius djambal</name>
    <dbReference type="NCBI Taxonomy" id="1691987"/>
    <lineage>
        <taxon>Eukaryota</taxon>
        <taxon>Metazoa</taxon>
        <taxon>Chordata</taxon>
        <taxon>Craniata</taxon>
        <taxon>Vertebrata</taxon>
        <taxon>Euteleostomi</taxon>
        <taxon>Actinopterygii</taxon>
        <taxon>Neopterygii</taxon>
        <taxon>Teleostei</taxon>
        <taxon>Ostariophysi</taxon>
        <taxon>Siluriformes</taxon>
        <taxon>Pangasiidae</taxon>
        <taxon>Pangasius</taxon>
    </lineage>
</organism>
<proteinExistence type="predicted"/>
<reference evidence="1" key="1">
    <citation type="submission" date="2020-02" db="EMBL/GenBank/DDBJ databases">
        <title>Genome sequencing of the panga catfish, Pangasius djambal.</title>
        <authorList>
            <person name="Wen M."/>
            <person name="Zahm M."/>
            <person name="Roques C."/>
            <person name="Cabau C."/>
            <person name="Klopp C."/>
            <person name="Donnadieu C."/>
            <person name="Jouanno E."/>
            <person name="Avarre J.-C."/>
            <person name="Campet M."/>
            <person name="Ha T."/>
            <person name="Dugue R."/>
            <person name="Lampietro C."/>
            <person name="Louis A."/>
            <person name="Herpin A."/>
            <person name="Echchiki A."/>
            <person name="Berthelot C."/>
            <person name="Parey E."/>
            <person name="Roest-Crollius H."/>
            <person name="Braasch I."/>
            <person name="Postlethwait J.H."/>
            <person name="Bobe J."/>
            <person name="Montfort J."/>
            <person name="Bouchez O."/>
            <person name="Begum T."/>
            <person name="Schartl M."/>
            <person name="Gustiano R."/>
            <person name="Guiguen Y."/>
        </authorList>
    </citation>
    <scope>NUCLEOTIDE SEQUENCE</scope>
    <source>
        <strain evidence="1">Pdj_M5554</strain>
    </source>
</reference>
<sequence length="89" mass="10446">MRLILLSLRVLCLACLWPVTLLNHRHPNRRKNKDVYLGEHAKHKHLGRIDYKLKKQDSTKSLLIKTEQLLRIEEHDFAMRPGFGGQNPP</sequence>
<accession>A0ACC5ZCW9</accession>
<protein>
    <submittedName>
        <fullName evidence="1">Uncharacterized protein</fullName>
    </submittedName>
</protein>
<evidence type="ECO:0000313" key="2">
    <source>
        <dbReference type="Proteomes" id="UP000830395"/>
    </source>
</evidence>
<dbReference type="Proteomes" id="UP000830395">
    <property type="component" value="Chromosome 22"/>
</dbReference>
<keyword evidence="2" id="KW-1185">Reference proteome</keyword>
<dbReference type="EMBL" id="CM040996">
    <property type="protein sequence ID" value="MCJ8745879.1"/>
    <property type="molecule type" value="Genomic_DNA"/>
</dbReference>
<name>A0ACC5ZCW9_9TELE</name>